<dbReference type="RefSeq" id="WP_084017070.1">
    <property type="nucleotide sequence ID" value="NZ_FWXS01000004.1"/>
</dbReference>
<dbReference type="CDD" id="cd05483">
    <property type="entry name" value="retropepsin_like_bacteria"/>
    <property type="match status" value="1"/>
</dbReference>
<evidence type="ECO:0000313" key="2">
    <source>
        <dbReference type="EMBL" id="SMC59873.1"/>
    </source>
</evidence>
<dbReference type="OrthoDB" id="5580718at2"/>
<accession>A0A1W2AGX1</accession>
<dbReference type="InterPro" id="IPR034122">
    <property type="entry name" value="Retropepsin-like_bacterial"/>
</dbReference>
<dbReference type="InterPro" id="IPR001478">
    <property type="entry name" value="PDZ"/>
</dbReference>
<protein>
    <submittedName>
        <fullName evidence="2">Aspartyl protease</fullName>
    </submittedName>
</protein>
<dbReference type="GO" id="GO:0008233">
    <property type="term" value="F:peptidase activity"/>
    <property type="evidence" value="ECO:0007669"/>
    <property type="project" value="UniProtKB-KW"/>
</dbReference>
<dbReference type="InterPro" id="IPR036034">
    <property type="entry name" value="PDZ_sf"/>
</dbReference>
<keyword evidence="2" id="KW-0645">Protease</keyword>
<dbReference type="STRING" id="1434700.SAMN06296427_104151"/>
<dbReference type="Gene3D" id="2.40.70.10">
    <property type="entry name" value="Acid Proteases"/>
    <property type="match status" value="1"/>
</dbReference>
<name>A0A1W2AGX1_9FLAO</name>
<dbReference type="Gene3D" id="2.30.42.10">
    <property type="match status" value="1"/>
</dbReference>
<feature type="domain" description="PDZ" evidence="1">
    <location>
        <begin position="305"/>
        <end position="374"/>
    </location>
</feature>
<organism evidence="2 3">
    <name type="scientific">Moheibacter sediminis</name>
    <dbReference type="NCBI Taxonomy" id="1434700"/>
    <lineage>
        <taxon>Bacteria</taxon>
        <taxon>Pseudomonadati</taxon>
        <taxon>Bacteroidota</taxon>
        <taxon>Flavobacteriia</taxon>
        <taxon>Flavobacteriales</taxon>
        <taxon>Weeksellaceae</taxon>
        <taxon>Moheibacter</taxon>
    </lineage>
</organism>
<sequence length="396" mass="45133">MKKIFVLLFASLFLYNCTTSKLFTKGEINLPNSVEKIPLNYTNKLPVVVVSINGKDYNFLIDTGAPTVISNKIYNELNLKPATKNKISDSQNEKETQIFTILPEMKVGNITFTNIGSVVIDFQAPEFKCLELEGILGANQMAKALWKFNYDEETAEITTDISNFDMNGFDHVFQFTYQQQKTPKVEGILFDDKFNFTFDTGYNGRFKLNKIPSEIKENGHMNKIETSGASSFGIYGKAESSTEYIFKTDEFKIADNVFKNEIISTGLSSLIGNEFLQDFIFVIDWNQSKIYLKKIKNIEPELETYGFGYRFMEKKAVVTLVYNTDGFPLQLGDIILSLNDKNLENLSDDEACEIKANSPKNEKENLKLKIKRNDEVLNLEINKTSYFSDDRTTVAL</sequence>
<dbReference type="InterPro" id="IPR021109">
    <property type="entry name" value="Peptidase_aspartic_dom_sf"/>
</dbReference>
<keyword evidence="2" id="KW-0378">Hydrolase</keyword>
<reference evidence="2 3" key="1">
    <citation type="submission" date="2017-04" db="EMBL/GenBank/DDBJ databases">
        <authorList>
            <person name="Afonso C.L."/>
            <person name="Miller P.J."/>
            <person name="Scott M.A."/>
            <person name="Spackman E."/>
            <person name="Goraichik I."/>
            <person name="Dimitrov K.M."/>
            <person name="Suarez D.L."/>
            <person name="Swayne D.E."/>
        </authorList>
    </citation>
    <scope>NUCLEOTIDE SEQUENCE [LARGE SCALE GENOMIC DNA]</scope>
    <source>
        <strain evidence="2 3">CGMCC 1.12708</strain>
    </source>
</reference>
<keyword evidence="3" id="KW-1185">Reference proteome</keyword>
<dbReference type="SUPFAM" id="SSF50156">
    <property type="entry name" value="PDZ domain-like"/>
    <property type="match status" value="1"/>
</dbReference>
<evidence type="ECO:0000313" key="3">
    <source>
        <dbReference type="Proteomes" id="UP000192393"/>
    </source>
</evidence>
<dbReference type="GO" id="GO:0006508">
    <property type="term" value="P:proteolysis"/>
    <property type="evidence" value="ECO:0007669"/>
    <property type="project" value="UniProtKB-KW"/>
</dbReference>
<dbReference type="EMBL" id="FWXS01000004">
    <property type="protein sequence ID" value="SMC59873.1"/>
    <property type="molecule type" value="Genomic_DNA"/>
</dbReference>
<proteinExistence type="predicted"/>
<dbReference type="SUPFAM" id="SSF50630">
    <property type="entry name" value="Acid proteases"/>
    <property type="match status" value="1"/>
</dbReference>
<evidence type="ECO:0000259" key="1">
    <source>
        <dbReference type="SMART" id="SM00228"/>
    </source>
</evidence>
<dbReference type="SMART" id="SM00228">
    <property type="entry name" value="PDZ"/>
    <property type="match status" value="1"/>
</dbReference>
<dbReference type="Pfam" id="PF13650">
    <property type="entry name" value="Asp_protease_2"/>
    <property type="match status" value="1"/>
</dbReference>
<gene>
    <name evidence="2" type="ORF">SAMN06296427_104151</name>
</gene>
<dbReference type="Proteomes" id="UP000192393">
    <property type="component" value="Unassembled WGS sequence"/>
</dbReference>
<dbReference type="AlphaFoldDB" id="A0A1W2AGX1"/>